<gene>
    <name evidence="3" type="ORF">LX80_00686</name>
</gene>
<name>A0A2W7S104_9BACT</name>
<dbReference type="OrthoDB" id="9803736at2"/>
<dbReference type="Pfam" id="PF04471">
    <property type="entry name" value="Mrr_cat"/>
    <property type="match status" value="1"/>
</dbReference>
<dbReference type="Gene3D" id="3.40.1350.10">
    <property type="match status" value="1"/>
</dbReference>
<dbReference type="GO" id="GO:0009307">
    <property type="term" value="P:DNA restriction-modification system"/>
    <property type="evidence" value="ECO:0007669"/>
    <property type="project" value="InterPro"/>
</dbReference>
<dbReference type="Proteomes" id="UP000249720">
    <property type="component" value="Unassembled WGS sequence"/>
</dbReference>
<accession>A0A2W7S104</accession>
<evidence type="ECO:0000256" key="1">
    <source>
        <dbReference type="SAM" id="Coils"/>
    </source>
</evidence>
<reference evidence="3 4" key="1">
    <citation type="submission" date="2018-06" db="EMBL/GenBank/DDBJ databases">
        <title>Genomic Encyclopedia of Archaeal and Bacterial Type Strains, Phase II (KMG-II): from individual species to whole genera.</title>
        <authorList>
            <person name="Goeker M."/>
        </authorList>
    </citation>
    <scope>NUCLEOTIDE SEQUENCE [LARGE SCALE GENOMIC DNA]</scope>
    <source>
        <strain evidence="3 4">DSM 23241</strain>
    </source>
</reference>
<organism evidence="3 4">
    <name type="scientific">Hydrotalea sandarakina</name>
    <dbReference type="NCBI Taxonomy" id="1004304"/>
    <lineage>
        <taxon>Bacteria</taxon>
        <taxon>Pseudomonadati</taxon>
        <taxon>Bacteroidota</taxon>
        <taxon>Chitinophagia</taxon>
        <taxon>Chitinophagales</taxon>
        <taxon>Chitinophagaceae</taxon>
        <taxon>Hydrotalea</taxon>
    </lineage>
</organism>
<protein>
    <submittedName>
        <fullName evidence="3">Restriction system protein</fullName>
    </submittedName>
</protein>
<keyword evidence="4" id="KW-1185">Reference proteome</keyword>
<dbReference type="RefSeq" id="WP_111293663.1">
    <property type="nucleotide sequence ID" value="NZ_QKZV01000002.1"/>
</dbReference>
<dbReference type="GO" id="GO:0015666">
    <property type="term" value="F:restriction endodeoxyribonuclease activity"/>
    <property type="evidence" value="ECO:0007669"/>
    <property type="project" value="TreeGrafter"/>
</dbReference>
<dbReference type="GO" id="GO:0003677">
    <property type="term" value="F:DNA binding"/>
    <property type="evidence" value="ECO:0007669"/>
    <property type="project" value="InterPro"/>
</dbReference>
<keyword evidence="1" id="KW-0175">Coiled coil</keyword>
<dbReference type="AlphaFoldDB" id="A0A2W7S104"/>
<dbReference type="InterPro" id="IPR052906">
    <property type="entry name" value="Type_IV_Methyl-Rstrct_Enzyme"/>
</dbReference>
<evidence type="ECO:0000313" key="3">
    <source>
        <dbReference type="EMBL" id="PZX64490.1"/>
    </source>
</evidence>
<dbReference type="EMBL" id="QKZV01000002">
    <property type="protein sequence ID" value="PZX64490.1"/>
    <property type="molecule type" value="Genomic_DNA"/>
</dbReference>
<evidence type="ECO:0000259" key="2">
    <source>
        <dbReference type="Pfam" id="PF04471"/>
    </source>
</evidence>
<feature type="domain" description="Restriction endonuclease type IV Mrr" evidence="2">
    <location>
        <begin position="459"/>
        <end position="572"/>
    </location>
</feature>
<comment type="caution">
    <text evidence="3">The sequence shown here is derived from an EMBL/GenBank/DDBJ whole genome shotgun (WGS) entry which is preliminary data.</text>
</comment>
<dbReference type="SUPFAM" id="SSF52980">
    <property type="entry name" value="Restriction endonuclease-like"/>
    <property type="match status" value="1"/>
</dbReference>
<dbReference type="PANTHER" id="PTHR30015">
    <property type="entry name" value="MRR RESTRICTION SYSTEM PROTEIN"/>
    <property type="match status" value="1"/>
</dbReference>
<sequence>MAKNFDDLHEINISKEYTKSYDVRYVAEIRHIGLDTYRILKDKDSWILKKKVEAQFTKWDEQWSKRLDKQEALAAKEANQKIAEELTNDAHEKLEKIDNILKHTLGIDDTVDWDSLKDKKKFKIPNPKNQLDKEIKKIPLPQKPPHKSIPNKPDEKHFQPQLSFIDKLIKSRREKKLYEASMMYKNAISEWEQLVNQTEEFNKKIDDEYNAILFEIEKQKNEIAQKYDQLEKEWQRQKEEYYKNQEIHNQKVENLKELYFKCDTNAVLEYCELVLNNSEYPDSFPKDFELEYNGENRMLIVEYTLPAPEHFPRLLEVKYLAAKNELKESYISDTQFSKMYDTAIYNICLRTLHELFEADKANAIDILVFNGWVETINKATGKKTNNCIISIQTRKEEFMEIELGNVDPKSCFKNLKGVGSSKLSGITAIQPLMQINKADKRFVTSYEVSNKLEEGYNLAMMDWEDFEHLLRELFEKEFSSNGGEVKVTQASRDGGVDAVAFDPDPIRGGKIVIQAKRYTNTVGVAAVRDLYGTVMNEGATKGILVTTADYGPDAYEFAKNKPLTLLNGNNLLFLLEKHGQKARIDLAEAKRLQSGQL</sequence>
<dbReference type="InterPro" id="IPR007560">
    <property type="entry name" value="Restrct_endonuc_IV_Mrr"/>
</dbReference>
<dbReference type="InterPro" id="IPR011856">
    <property type="entry name" value="tRNA_endonuc-like_dom_sf"/>
</dbReference>
<evidence type="ECO:0000313" key="4">
    <source>
        <dbReference type="Proteomes" id="UP000249720"/>
    </source>
</evidence>
<feature type="coiled-coil region" evidence="1">
    <location>
        <begin position="213"/>
        <end position="258"/>
    </location>
</feature>
<proteinExistence type="predicted"/>
<dbReference type="InterPro" id="IPR011335">
    <property type="entry name" value="Restrct_endonuc-II-like"/>
</dbReference>
<dbReference type="PANTHER" id="PTHR30015:SF7">
    <property type="entry name" value="TYPE IV METHYL-DIRECTED RESTRICTION ENZYME ECOKMRR"/>
    <property type="match status" value="1"/>
</dbReference>